<dbReference type="Gene3D" id="3.40.50.720">
    <property type="entry name" value="NAD(P)-binding Rossmann-like Domain"/>
    <property type="match status" value="1"/>
</dbReference>
<dbReference type="AlphaFoldDB" id="A0A7D5DBK8"/>
<keyword evidence="5" id="KW-1185">Reference proteome</keyword>
<gene>
    <name evidence="4" type="ORF">HWQ56_28100</name>
</gene>
<dbReference type="InterPro" id="IPR036736">
    <property type="entry name" value="ACP-like_sf"/>
</dbReference>
<dbReference type="CDD" id="cd05930">
    <property type="entry name" value="A_NRPS"/>
    <property type="match status" value="1"/>
</dbReference>
<evidence type="ECO:0000256" key="1">
    <source>
        <dbReference type="ARBA" id="ARBA00022450"/>
    </source>
</evidence>
<dbReference type="Gene3D" id="1.10.1200.10">
    <property type="entry name" value="ACP-like"/>
    <property type="match status" value="1"/>
</dbReference>
<dbReference type="Proteomes" id="UP000509568">
    <property type="component" value="Chromosome"/>
</dbReference>
<dbReference type="GO" id="GO:0031177">
    <property type="term" value="F:phosphopantetheine binding"/>
    <property type="evidence" value="ECO:0007669"/>
    <property type="project" value="InterPro"/>
</dbReference>
<dbReference type="CDD" id="cd05235">
    <property type="entry name" value="SDR_e1"/>
    <property type="match status" value="1"/>
</dbReference>
<dbReference type="NCBIfam" id="TIGR01746">
    <property type="entry name" value="Thioester-redct"/>
    <property type="match status" value="1"/>
</dbReference>
<dbReference type="PANTHER" id="PTHR44845:SF6">
    <property type="entry name" value="BETA-ALANINE-ACTIVATING ENZYME"/>
    <property type="match status" value="1"/>
</dbReference>
<dbReference type="KEGG" id="pez:HWQ56_28100"/>
<proteinExistence type="predicted"/>
<dbReference type="EMBL" id="CP056030">
    <property type="protein sequence ID" value="QKZ07438.1"/>
    <property type="molecule type" value="Genomic_DNA"/>
</dbReference>
<evidence type="ECO:0000313" key="5">
    <source>
        <dbReference type="Proteomes" id="UP000509568"/>
    </source>
</evidence>
<dbReference type="InterPro" id="IPR020806">
    <property type="entry name" value="PKS_PP-bd"/>
</dbReference>
<dbReference type="Gene3D" id="3.40.50.12780">
    <property type="entry name" value="N-terminal domain of ligase-like"/>
    <property type="match status" value="1"/>
</dbReference>
<name>A0A7D5DBK8_9PSED</name>
<organism evidence="4 5">
    <name type="scientific">Pseudomonas eucalypticola</name>
    <dbReference type="NCBI Taxonomy" id="2599595"/>
    <lineage>
        <taxon>Bacteria</taxon>
        <taxon>Pseudomonadati</taxon>
        <taxon>Pseudomonadota</taxon>
        <taxon>Gammaproteobacteria</taxon>
        <taxon>Pseudomonadales</taxon>
        <taxon>Pseudomonadaceae</taxon>
        <taxon>Pseudomonas</taxon>
    </lineage>
</organism>
<dbReference type="SUPFAM" id="SSF51735">
    <property type="entry name" value="NAD(P)-binding Rossmann-fold domains"/>
    <property type="match status" value="1"/>
</dbReference>
<dbReference type="RefSeq" id="WP_176572261.1">
    <property type="nucleotide sequence ID" value="NZ_CP056030.1"/>
</dbReference>
<dbReference type="InterPro" id="IPR045851">
    <property type="entry name" value="AMP-bd_C_sf"/>
</dbReference>
<dbReference type="InterPro" id="IPR036291">
    <property type="entry name" value="NAD(P)-bd_dom_sf"/>
</dbReference>
<evidence type="ECO:0000256" key="2">
    <source>
        <dbReference type="ARBA" id="ARBA00022553"/>
    </source>
</evidence>
<dbReference type="InterPro" id="IPR042099">
    <property type="entry name" value="ANL_N_sf"/>
</dbReference>
<sequence length="1127" mass="123283">MRRLQIILYGSSRALRALGTVLQEYGHQVSPTCEQPDVLIEDGSGQAIPNTPPRCLHLGLRLCLEPDSGNLPRVQWQCWAGTAHAQRLVICQALAAATSGNGEALRASVEQSLLERMSLEITRFSRDPQHFAQRAVCDAAGLGRQQGLDAIEALAFEHRLNQNSAPHLLDENMPSLLEQLHASLRLNTGRTALQLADRVVSYAQLQQQAAAIRAALPAGGGVIGVCLEKSVELYASLLAVLGSGAVYLPMDPSHPSQRLRAIAENAQASLLLHSGPAPFSLDGMQALRVDDIKPAAAGGHWFDLPVQGQAPAVAIYTSGTSGQPKGVLLSHANLNHFQAWYRQRVELTHNSRVLQFSTIGFDASLLDILPTFAAGATLVVPTPDERRDPTHLIELLNAQAVSHAFLPPALLSILPPTAPLSLQHLITGGDVCEPTVLANFAGRCQFHNIYGPTETTVLATTRRMHPGDNPRQIGEPIANTQVLILDDHGWPVADHTPGELYIAGAGVGLGYLNNPPLSAERFVTLALPDGRSVAAYRTGDIAQWAEQGIVLSGRRDNQVKIRGFRVEPEEVEHCLRASGQFAQVAVAVDPQHRLLAFVAQPRAGDGQALANLQAHAQAHLADYMRPLHYTELTVLPATANGKVDRRALLNLPQAHAQAHERPANATETKLLALWSELLELPAEAIGTDHSFFNLGGHSILLSQMLVQIRERFGTGIPINRFIEQPTLKRLAELVNGVEDQVRQVSPRALTDAFRELNLTALPVEYMGDVHKVIVTGANSFLGVHIVQALLAWGASEVACLVRAQPGLSASERFQQALVENRLEHLDLSRVRVHAADITQPSLGLSDALYEEIDAHYGALIHNAAQVNHVLDYEALAATNVEPVFHCLRLCEGRRKKIFNFVSTLSASSVVDAKGHVLEEPPADTPPIYIRNGYNLSKWVAERIIQRAREAGVWANLYRPGNITFNSRTGVCQPHKNRLMLMLKGSLQLGQVPALDLNFDLMPVDFLARFLAFHASRYQPARAVFNLHNPEPLSWASYVDAFREAGRDFEFVSVAQWQRQLARVDADNALFGVLGFYLDGFEEDIGDISRIDHENARSGVQRMGERYPSKTPALLRKGCAYLKEIQFI</sequence>
<evidence type="ECO:0000313" key="4">
    <source>
        <dbReference type="EMBL" id="QKZ07438.1"/>
    </source>
</evidence>
<dbReference type="InterPro" id="IPR000873">
    <property type="entry name" value="AMP-dep_synth/lig_dom"/>
</dbReference>
<reference evidence="4 5" key="1">
    <citation type="submission" date="2020-06" db="EMBL/GenBank/DDBJ databases">
        <title>Pseudomonas eucalypticola sp. nov., an endophyte of Eucalyptus dunnii leaves with biocontrol ability of eucalyptus leaf blight.</title>
        <authorList>
            <person name="Liu Y."/>
            <person name="Song Z."/>
            <person name="Zeng H."/>
            <person name="Lu M."/>
            <person name="Wang X."/>
            <person name="Lian X."/>
            <person name="Zhang Q."/>
        </authorList>
    </citation>
    <scope>NUCLEOTIDE SEQUENCE [LARGE SCALE GENOMIC DNA]</scope>
    <source>
        <strain evidence="4 5">NP-1</strain>
    </source>
</reference>
<keyword evidence="2" id="KW-0597">Phosphoprotein</keyword>
<evidence type="ECO:0000259" key="3">
    <source>
        <dbReference type="PROSITE" id="PS50075"/>
    </source>
</evidence>
<dbReference type="PROSITE" id="PS50075">
    <property type="entry name" value="CARRIER"/>
    <property type="match status" value="1"/>
</dbReference>
<dbReference type="Pfam" id="PF00550">
    <property type="entry name" value="PP-binding"/>
    <property type="match status" value="1"/>
</dbReference>
<dbReference type="NCBIfam" id="TIGR01733">
    <property type="entry name" value="AA-adenyl-dom"/>
    <property type="match status" value="1"/>
</dbReference>
<dbReference type="Pfam" id="PF07993">
    <property type="entry name" value="NAD_binding_4"/>
    <property type="match status" value="1"/>
</dbReference>
<dbReference type="SUPFAM" id="SSF47336">
    <property type="entry name" value="ACP-like"/>
    <property type="match status" value="1"/>
</dbReference>
<dbReference type="InterPro" id="IPR010071">
    <property type="entry name" value="AA_adenyl_dom"/>
</dbReference>
<dbReference type="InterPro" id="IPR010080">
    <property type="entry name" value="Thioester_reductase-like_dom"/>
</dbReference>
<dbReference type="InterPro" id="IPR013120">
    <property type="entry name" value="FAR_NAD-bd"/>
</dbReference>
<protein>
    <submittedName>
        <fullName evidence="4">Non-ribosomal peptide synthetase</fullName>
    </submittedName>
</protein>
<dbReference type="SMART" id="SM00823">
    <property type="entry name" value="PKS_PP"/>
    <property type="match status" value="1"/>
</dbReference>
<dbReference type="Pfam" id="PF00501">
    <property type="entry name" value="AMP-binding"/>
    <property type="match status" value="1"/>
</dbReference>
<dbReference type="PANTHER" id="PTHR44845">
    <property type="entry name" value="CARRIER DOMAIN-CONTAINING PROTEIN"/>
    <property type="match status" value="1"/>
</dbReference>
<dbReference type="Gene3D" id="3.30.300.30">
    <property type="match status" value="1"/>
</dbReference>
<feature type="domain" description="Carrier" evidence="3">
    <location>
        <begin position="661"/>
        <end position="738"/>
    </location>
</feature>
<keyword evidence="1" id="KW-0596">Phosphopantetheine</keyword>
<dbReference type="InterPro" id="IPR009081">
    <property type="entry name" value="PP-bd_ACP"/>
</dbReference>
<dbReference type="SUPFAM" id="SSF56801">
    <property type="entry name" value="Acetyl-CoA synthetase-like"/>
    <property type="match status" value="1"/>
</dbReference>
<accession>A0A7D5DBK8</accession>